<dbReference type="Proteomes" id="UP000233080">
    <property type="component" value="Unassembled WGS sequence"/>
</dbReference>
<proteinExistence type="predicted"/>
<organism evidence="1 2">
    <name type="scientific">Colobus angolensis palliatus</name>
    <name type="common">Peters' Angolan colobus</name>
    <dbReference type="NCBI Taxonomy" id="336983"/>
    <lineage>
        <taxon>Eukaryota</taxon>
        <taxon>Metazoa</taxon>
        <taxon>Chordata</taxon>
        <taxon>Craniata</taxon>
        <taxon>Vertebrata</taxon>
        <taxon>Euteleostomi</taxon>
        <taxon>Mammalia</taxon>
        <taxon>Eutheria</taxon>
        <taxon>Euarchontoglires</taxon>
        <taxon>Primates</taxon>
        <taxon>Haplorrhini</taxon>
        <taxon>Catarrhini</taxon>
        <taxon>Cercopithecidae</taxon>
        <taxon>Colobinae</taxon>
        <taxon>Colobus</taxon>
    </lineage>
</organism>
<reference evidence="1" key="2">
    <citation type="submission" date="2025-09" db="UniProtKB">
        <authorList>
            <consortium name="Ensembl"/>
        </authorList>
    </citation>
    <scope>IDENTIFICATION</scope>
</reference>
<name>A0A2K5K091_COLAP</name>
<dbReference type="Ensembl" id="ENSCANT00000057736.1">
    <property type="protein sequence ID" value="ENSCANP00000034505.1"/>
    <property type="gene ID" value="ENSCANG00000040918.1"/>
</dbReference>
<sequence length="68" mass="7653">MDDLRYGVYPVKGASGYPGAERNLLEYSYFEKTEFRSYSPGWSTMARSQLTSTSASRVQAILLPQPPE</sequence>
<accession>A0A2K5K091</accession>
<evidence type="ECO:0000313" key="2">
    <source>
        <dbReference type="Proteomes" id="UP000233080"/>
    </source>
</evidence>
<keyword evidence="2" id="KW-1185">Reference proteome</keyword>
<dbReference type="AlphaFoldDB" id="A0A2K5K091"/>
<protein>
    <submittedName>
        <fullName evidence="1">Uncharacterized protein</fullName>
    </submittedName>
</protein>
<evidence type="ECO:0000313" key="1">
    <source>
        <dbReference type="Ensembl" id="ENSCANP00000034505.1"/>
    </source>
</evidence>
<reference evidence="1" key="1">
    <citation type="submission" date="2025-08" db="UniProtKB">
        <authorList>
            <consortium name="Ensembl"/>
        </authorList>
    </citation>
    <scope>IDENTIFICATION</scope>
</reference>